<dbReference type="KEGG" id="aplc:110985937"/>
<gene>
    <name evidence="6" type="primary">LOC110985937</name>
</gene>
<dbReference type="Proteomes" id="UP000694845">
    <property type="component" value="Unplaced"/>
</dbReference>
<evidence type="ECO:0000313" key="5">
    <source>
        <dbReference type="Proteomes" id="UP000694845"/>
    </source>
</evidence>
<dbReference type="SUPFAM" id="SSF56784">
    <property type="entry name" value="HAD-like"/>
    <property type="match status" value="1"/>
</dbReference>
<reference evidence="6" key="1">
    <citation type="submission" date="2025-08" db="UniProtKB">
        <authorList>
            <consortium name="RefSeq"/>
        </authorList>
    </citation>
    <scope>IDENTIFICATION</scope>
</reference>
<dbReference type="PRINTS" id="PR00111">
    <property type="entry name" value="ABHYDROLASE"/>
</dbReference>
<dbReference type="InterPro" id="IPR029058">
    <property type="entry name" value="AB_hydrolase_fold"/>
</dbReference>
<evidence type="ECO:0000313" key="6">
    <source>
        <dbReference type="RefSeq" id="XP_022103106.1"/>
    </source>
</evidence>
<dbReference type="Gene3D" id="3.40.50.1820">
    <property type="entry name" value="alpha/beta hydrolase"/>
    <property type="match status" value="1"/>
</dbReference>
<dbReference type="SFLD" id="SFLDS00003">
    <property type="entry name" value="Haloacid_Dehalogenase"/>
    <property type="match status" value="1"/>
</dbReference>
<organism evidence="5 6">
    <name type="scientific">Acanthaster planci</name>
    <name type="common">Crown-of-thorns starfish</name>
    <dbReference type="NCBI Taxonomy" id="133434"/>
    <lineage>
        <taxon>Eukaryota</taxon>
        <taxon>Metazoa</taxon>
        <taxon>Echinodermata</taxon>
        <taxon>Eleutherozoa</taxon>
        <taxon>Asterozoa</taxon>
        <taxon>Asteroidea</taxon>
        <taxon>Valvatacea</taxon>
        <taxon>Valvatida</taxon>
        <taxon>Acanthasteridae</taxon>
        <taxon>Acanthaster</taxon>
    </lineage>
</organism>
<feature type="domain" description="AB hydrolase-1" evidence="4">
    <location>
        <begin position="257"/>
        <end position="537"/>
    </location>
</feature>
<dbReference type="PANTHER" id="PTHR43329">
    <property type="entry name" value="EPOXIDE HYDROLASE"/>
    <property type="match status" value="1"/>
</dbReference>
<dbReference type="InterPro" id="IPR006439">
    <property type="entry name" value="HAD-SF_hydro_IA"/>
</dbReference>
<dbReference type="SFLD" id="SFLDG01129">
    <property type="entry name" value="C1.5:_HAD__Beta-PGM__Phosphata"/>
    <property type="match status" value="1"/>
</dbReference>
<comment type="similarity">
    <text evidence="3">Belongs to the AB hydrolase superfamily. Epoxide hydrolase family.</text>
</comment>
<dbReference type="OMA" id="QERICEG"/>
<dbReference type="NCBIfam" id="TIGR02247">
    <property type="entry name" value="HAD-1A3-hyp"/>
    <property type="match status" value="1"/>
</dbReference>
<sequence length="563" mass="64162">MAFKAAIFDVGGVLKENPDAYLKQYSEKNGLPSMFMREVFHKGSPNNAFSKMESGEYTFSQGIGELQRDFEKAAKEKNVKLPKSFNIEKIMMDLLKLPIYKEMINAIIGLKNNGLKVGVLTNTFVYDLPLLDDEDPVRRTVSMKLIFDQIIKSCHVGMRKPDPEIYKLACREMGVEPKEVIFVDDLESNVNGAKAVGMTTILFTDVKSTLTRLQELTDVNVFEKAKPISVDPEKIAHGYATSEDGVKLHYVEMGEGPAVILCHGFPESWYSWRKQIPALVLAGYRVIVPDQRGFGLSSAPMEIKDYTHDHLCKDIKDIMDSLNIPRATVVGHDWGGVVVWLMALRYPSRVRAVVGVNTPYFPPDPRVNRWDRIREDPGVLDYQLYFQEPGVAEAELEKDLEKTFKYFFRTSSKQDYYPGMEKCTVANVRQRGGLLVGVPDNLPLPSLLTEKDLAYYVKQYKTSGFRGPLNWYRNHDQNWKNSVKDVGRKIYAPSLMVTAGKDRVLPPELSKPMEEWVPNLSRVNIEDCGHWTQMERPNELNEGLIKWLNDVHKKANIPVLPRF</sequence>
<dbReference type="RefSeq" id="XP_022103106.1">
    <property type="nucleotide sequence ID" value="XM_022247414.1"/>
</dbReference>
<dbReference type="Pfam" id="PF00561">
    <property type="entry name" value="Abhydrolase_1"/>
    <property type="match status" value="1"/>
</dbReference>
<dbReference type="CDD" id="cd02603">
    <property type="entry name" value="HAD_sEH-N_like"/>
    <property type="match status" value="1"/>
</dbReference>
<evidence type="ECO:0000256" key="3">
    <source>
        <dbReference type="ARBA" id="ARBA00038334"/>
    </source>
</evidence>
<dbReference type="AlphaFoldDB" id="A0A8B7ZIK8"/>
<dbReference type="OrthoDB" id="408373at2759"/>
<dbReference type="Gene3D" id="3.40.50.1000">
    <property type="entry name" value="HAD superfamily/HAD-like"/>
    <property type="match status" value="1"/>
</dbReference>
<accession>A0A8B7ZIK8</accession>
<evidence type="ECO:0000259" key="4">
    <source>
        <dbReference type="Pfam" id="PF00561"/>
    </source>
</evidence>
<keyword evidence="5" id="KW-1185">Reference proteome</keyword>
<dbReference type="InterPro" id="IPR023214">
    <property type="entry name" value="HAD_sf"/>
</dbReference>
<dbReference type="InterPro" id="IPR000073">
    <property type="entry name" value="AB_hydrolase_1"/>
</dbReference>
<dbReference type="FunFam" id="3.40.50.1820:FF:000067">
    <property type="entry name" value="Bifunctional epoxide hydrolase 2"/>
    <property type="match status" value="1"/>
</dbReference>
<evidence type="ECO:0000256" key="2">
    <source>
        <dbReference type="ARBA" id="ARBA00022990"/>
    </source>
</evidence>
<keyword evidence="1" id="KW-0378">Hydrolase</keyword>
<name>A0A8B7ZIK8_ACAPL</name>
<protein>
    <submittedName>
        <fullName evidence="6">Bifunctional epoxide hydrolase 2-like</fullName>
    </submittedName>
</protein>
<dbReference type="Gene3D" id="1.10.150.240">
    <property type="entry name" value="Putative phosphatase, domain 2"/>
    <property type="match status" value="1"/>
</dbReference>
<dbReference type="Pfam" id="PF00702">
    <property type="entry name" value="Hydrolase"/>
    <property type="match status" value="1"/>
</dbReference>
<dbReference type="InterPro" id="IPR011945">
    <property type="entry name" value="HAD-SF_ppase_IA/epoxid_hydro_N"/>
</dbReference>
<dbReference type="InterPro" id="IPR000639">
    <property type="entry name" value="Epox_hydrolase-like"/>
</dbReference>
<dbReference type="SUPFAM" id="SSF53474">
    <property type="entry name" value="alpha/beta-Hydrolases"/>
    <property type="match status" value="1"/>
</dbReference>
<dbReference type="NCBIfam" id="TIGR01509">
    <property type="entry name" value="HAD-SF-IA-v3"/>
    <property type="match status" value="1"/>
</dbReference>
<dbReference type="PRINTS" id="PR00412">
    <property type="entry name" value="EPOXHYDRLASE"/>
</dbReference>
<dbReference type="GeneID" id="110985937"/>
<dbReference type="GO" id="GO:0004301">
    <property type="term" value="F:epoxide hydrolase activity"/>
    <property type="evidence" value="ECO:0007669"/>
    <property type="project" value="UniProtKB-ARBA"/>
</dbReference>
<dbReference type="InterPro" id="IPR023198">
    <property type="entry name" value="PGP-like_dom2"/>
</dbReference>
<proteinExistence type="inferred from homology"/>
<keyword evidence="2" id="KW-0007">Acetylation</keyword>
<evidence type="ECO:0000256" key="1">
    <source>
        <dbReference type="ARBA" id="ARBA00022801"/>
    </source>
</evidence>
<dbReference type="InterPro" id="IPR036412">
    <property type="entry name" value="HAD-like_sf"/>
</dbReference>